<dbReference type="Pfam" id="PF12867">
    <property type="entry name" value="DinB_2"/>
    <property type="match status" value="1"/>
</dbReference>
<comment type="caution">
    <text evidence="2">The sequence shown here is derived from an EMBL/GenBank/DDBJ whole genome shotgun (WGS) entry which is preliminary data.</text>
</comment>
<reference evidence="2 3" key="1">
    <citation type="submission" date="2018-06" db="EMBL/GenBank/DDBJ databases">
        <title>Streptacidiphilus pinicola sp. nov., isolated from pine grove soil.</title>
        <authorList>
            <person name="Roh S.G."/>
            <person name="Park S."/>
            <person name="Kim M.-K."/>
            <person name="Yun B.-R."/>
            <person name="Park J."/>
            <person name="Kim M.J."/>
            <person name="Kim Y.S."/>
            <person name="Kim S.B."/>
        </authorList>
    </citation>
    <scope>NUCLEOTIDE SEQUENCE [LARGE SCALE GENOMIC DNA]</scope>
    <source>
        <strain evidence="2 3">MMS16-CNU450</strain>
    </source>
</reference>
<proteinExistence type="predicted"/>
<dbReference type="InterPro" id="IPR034660">
    <property type="entry name" value="DinB/YfiT-like"/>
</dbReference>
<dbReference type="EMBL" id="QKYN01000094">
    <property type="protein sequence ID" value="RAG83126.1"/>
    <property type="molecule type" value="Genomic_DNA"/>
</dbReference>
<name>A0A2X0IZ04_9ACTN</name>
<dbReference type="RefSeq" id="WP_111504050.1">
    <property type="nucleotide sequence ID" value="NZ_QKYN01000094.1"/>
</dbReference>
<sequence>MSARQNPVTSDVLMTFDEVRDRLLARLEGMSDAEYLWEPVADCLTVRVGPDGAAHADERPHGTSGQAPFATIAWRAWHIGSDCLRGYARLFGEPPIPPAARQLWPATAKAGVAALAEDIAAFRARVAALGDTRLLAPMGPPAAPYDADSFLALATHAIDETAHHGAEIALLRDLHAHGLGGS</sequence>
<keyword evidence="3" id="KW-1185">Reference proteome</keyword>
<dbReference type="AlphaFoldDB" id="A0A2X0IZ04"/>
<gene>
    <name evidence="2" type="ORF">DN069_23740</name>
</gene>
<dbReference type="Gene3D" id="1.20.120.450">
    <property type="entry name" value="dinb family like domain"/>
    <property type="match status" value="1"/>
</dbReference>
<dbReference type="OrthoDB" id="5022306at2"/>
<evidence type="ECO:0000259" key="1">
    <source>
        <dbReference type="Pfam" id="PF12867"/>
    </source>
</evidence>
<evidence type="ECO:0000313" key="2">
    <source>
        <dbReference type="EMBL" id="RAG83126.1"/>
    </source>
</evidence>
<feature type="domain" description="DinB-like" evidence="1">
    <location>
        <begin position="16"/>
        <end position="168"/>
    </location>
</feature>
<evidence type="ECO:0000313" key="3">
    <source>
        <dbReference type="Proteomes" id="UP000248889"/>
    </source>
</evidence>
<dbReference type="SUPFAM" id="SSF109854">
    <property type="entry name" value="DinB/YfiT-like putative metalloenzymes"/>
    <property type="match status" value="1"/>
</dbReference>
<protein>
    <submittedName>
        <fullName evidence="2">DinB family protein</fullName>
    </submittedName>
</protein>
<dbReference type="Proteomes" id="UP000248889">
    <property type="component" value="Unassembled WGS sequence"/>
</dbReference>
<organism evidence="2 3">
    <name type="scientific">Streptacidiphilus pinicola</name>
    <dbReference type="NCBI Taxonomy" id="2219663"/>
    <lineage>
        <taxon>Bacteria</taxon>
        <taxon>Bacillati</taxon>
        <taxon>Actinomycetota</taxon>
        <taxon>Actinomycetes</taxon>
        <taxon>Kitasatosporales</taxon>
        <taxon>Streptomycetaceae</taxon>
        <taxon>Streptacidiphilus</taxon>
    </lineage>
</organism>
<dbReference type="InterPro" id="IPR024775">
    <property type="entry name" value="DinB-like"/>
</dbReference>
<accession>A0A2X0IZ04</accession>